<feature type="region of interest" description="Disordered" evidence="1">
    <location>
        <begin position="157"/>
        <end position="178"/>
    </location>
</feature>
<dbReference type="PANTHER" id="PTHR31751:SF42">
    <property type="entry name" value="PROTEIN CBG10204"/>
    <property type="match status" value="1"/>
</dbReference>
<feature type="compositionally biased region" description="Basic and acidic residues" evidence="1">
    <location>
        <begin position="1"/>
        <end position="10"/>
    </location>
</feature>
<sequence length="398" mass="43753">MKLLPEEKLQGPKLKPGTIPSVTTIEKSLGESKKYAIKKRKDVVSALINNNDPTLNHDENCNVRSENETLVPNTQLHCIETQCELGCEVDRKYLVLESTAYNMSDTVSNISDTDNMSDTFSKISDTYNMSDTVSNISDTDNMSDTFSKISDTYNMSDTVSNISDTDSENVEGNKESEVGETETKVINMSRYFKGTMLCVKYICECDNELAWYPQPMNGKQPQGIALIAPALFLSGILVEPLRSFCKAIVFTNRNKPVRLAGDGQYDSPGFSVKYLVYSFMDLDTGLVVDFELVQKGMVKSELERASFENIMEKCRHQLKRAGNRRNIRKCPLARCTTSPVHIRPINPLAGRSTEDMSGGGPGVAAPLAGTRGRVNAHGERGGGGDSVGHPVGLHQPAT</sequence>
<accession>A0ABQ9I2W4</accession>
<name>A0ABQ9I2W4_9NEOP</name>
<dbReference type="EMBL" id="JARBHB010000003">
    <property type="protein sequence ID" value="KAJ8890634.1"/>
    <property type="molecule type" value="Genomic_DNA"/>
</dbReference>
<protein>
    <submittedName>
        <fullName evidence="2">Uncharacterized protein</fullName>
    </submittedName>
</protein>
<organism evidence="2 3">
    <name type="scientific">Dryococelus australis</name>
    <dbReference type="NCBI Taxonomy" id="614101"/>
    <lineage>
        <taxon>Eukaryota</taxon>
        <taxon>Metazoa</taxon>
        <taxon>Ecdysozoa</taxon>
        <taxon>Arthropoda</taxon>
        <taxon>Hexapoda</taxon>
        <taxon>Insecta</taxon>
        <taxon>Pterygota</taxon>
        <taxon>Neoptera</taxon>
        <taxon>Polyneoptera</taxon>
        <taxon>Phasmatodea</taxon>
        <taxon>Verophasmatodea</taxon>
        <taxon>Anareolatae</taxon>
        <taxon>Phasmatidae</taxon>
        <taxon>Eurycanthinae</taxon>
        <taxon>Dryococelus</taxon>
    </lineage>
</organism>
<feature type="region of interest" description="Disordered" evidence="1">
    <location>
        <begin position="1"/>
        <end position="20"/>
    </location>
</feature>
<reference evidence="2 3" key="1">
    <citation type="submission" date="2023-02" db="EMBL/GenBank/DDBJ databases">
        <title>LHISI_Scaffold_Assembly.</title>
        <authorList>
            <person name="Stuart O.P."/>
            <person name="Cleave R."/>
            <person name="Magrath M.J.L."/>
            <person name="Mikheyev A.S."/>
        </authorList>
    </citation>
    <scope>NUCLEOTIDE SEQUENCE [LARGE SCALE GENOMIC DNA]</scope>
    <source>
        <strain evidence="2">Daus_M_001</strain>
        <tissue evidence="2">Leg muscle</tissue>
    </source>
</reference>
<keyword evidence="3" id="KW-1185">Reference proteome</keyword>
<evidence type="ECO:0000256" key="1">
    <source>
        <dbReference type="SAM" id="MobiDB-lite"/>
    </source>
</evidence>
<dbReference type="PANTHER" id="PTHR31751">
    <property type="entry name" value="SI:CH211-108C17.2-RELATED-RELATED"/>
    <property type="match status" value="1"/>
</dbReference>
<comment type="caution">
    <text evidence="2">The sequence shown here is derived from an EMBL/GenBank/DDBJ whole genome shotgun (WGS) entry which is preliminary data.</text>
</comment>
<evidence type="ECO:0000313" key="2">
    <source>
        <dbReference type="EMBL" id="KAJ8890634.1"/>
    </source>
</evidence>
<proteinExistence type="predicted"/>
<feature type="region of interest" description="Disordered" evidence="1">
    <location>
        <begin position="347"/>
        <end position="398"/>
    </location>
</feature>
<gene>
    <name evidence="2" type="ORF">PR048_010143</name>
</gene>
<dbReference type="Proteomes" id="UP001159363">
    <property type="component" value="Chromosome 3"/>
</dbReference>
<evidence type="ECO:0000313" key="3">
    <source>
        <dbReference type="Proteomes" id="UP001159363"/>
    </source>
</evidence>